<protein>
    <submittedName>
        <fullName evidence="2">Uncharacterized protein</fullName>
    </submittedName>
</protein>
<gene>
    <name evidence="2" type="primary">orf145</name>
</gene>
<dbReference type="AlphaFoldDB" id="A0A4P8PJX7"/>
<evidence type="ECO:0000313" key="2">
    <source>
        <dbReference type="EMBL" id="QCQ81948.1"/>
    </source>
</evidence>
<reference evidence="2" key="1">
    <citation type="journal article" date="2019" name="Plant Syst. Evol.">
        <title>Analyses of mitochondrial genomes of the genus Ammopiptanthus provide new insights into the evolution of legume plants.</title>
        <authorList>
            <person name="Feng L."/>
            <person name="Li N."/>
            <person name="Yang W."/>
            <person name="Li Y."/>
            <person name="Wang C.-M."/>
            <person name="Tong S.-W."/>
            <person name="He J.-X."/>
        </authorList>
    </citation>
    <scope>NUCLEOTIDE SEQUENCE</scope>
</reference>
<geneLocation type="mitochondrion" evidence="2"/>
<proteinExistence type="predicted"/>
<name>A0A4P8PJX7_AMMMO</name>
<organism evidence="2">
    <name type="scientific">Ammopiptanthus mongolicus</name>
    <name type="common">Piptanthus mongolicus</name>
    <dbReference type="NCBI Taxonomy" id="126911"/>
    <lineage>
        <taxon>Eukaryota</taxon>
        <taxon>Viridiplantae</taxon>
        <taxon>Streptophyta</taxon>
        <taxon>Embryophyta</taxon>
        <taxon>Tracheophyta</taxon>
        <taxon>Spermatophyta</taxon>
        <taxon>Magnoliopsida</taxon>
        <taxon>eudicotyledons</taxon>
        <taxon>Gunneridae</taxon>
        <taxon>Pentapetalae</taxon>
        <taxon>rosids</taxon>
        <taxon>fabids</taxon>
        <taxon>Fabales</taxon>
        <taxon>Fabaceae</taxon>
        <taxon>Papilionoideae</taxon>
        <taxon>50 kb inversion clade</taxon>
        <taxon>genistoids sensu lato</taxon>
        <taxon>core genistoids</taxon>
        <taxon>Sophoreae</taxon>
        <taxon>Ammopiptanthus</taxon>
    </lineage>
</organism>
<sequence>MSVSALIRLQCIPIHSLCVGVAIFSYLFIFSILFFQKKGKAKPSALHCRGKGDTVPKGWLVLVTETDTDKVLFLRDPLLTLIIPTSKRSGCSFIQGQRGE</sequence>
<feature type="transmembrane region" description="Helical" evidence="1">
    <location>
        <begin position="12"/>
        <end position="35"/>
    </location>
</feature>
<keyword evidence="1" id="KW-0812">Transmembrane</keyword>
<keyword evidence="1" id="KW-0472">Membrane</keyword>
<accession>A0A4P8PJX7</accession>
<keyword evidence="1" id="KW-1133">Transmembrane helix</keyword>
<dbReference type="EMBL" id="MG011535">
    <property type="protein sequence ID" value="QCQ81948.1"/>
    <property type="molecule type" value="Genomic_DNA"/>
</dbReference>
<evidence type="ECO:0000256" key="1">
    <source>
        <dbReference type="SAM" id="Phobius"/>
    </source>
</evidence>
<keyword evidence="2" id="KW-0496">Mitochondrion</keyword>